<dbReference type="eggNOG" id="COG4124">
    <property type="taxonomic scope" value="Bacteria"/>
</dbReference>
<dbReference type="EMBL" id="GL945017">
    <property type="protein sequence ID" value="EGN57609.1"/>
    <property type="molecule type" value="Genomic_DNA"/>
</dbReference>
<protein>
    <recommendedName>
        <fullName evidence="3">Lipoprotein</fullName>
    </recommendedName>
</protein>
<organism evidence="1 2">
    <name type="scientific">Hallella multisaccharivorax DSM 17128</name>
    <dbReference type="NCBI Taxonomy" id="688246"/>
    <lineage>
        <taxon>Bacteria</taxon>
        <taxon>Pseudomonadati</taxon>
        <taxon>Bacteroidota</taxon>
        <taxon>Bacteroidia</taxon>
        <taxon>Bacteroidales</taxon>
        <taxon>Prevotellaceae</taxon>
        <taxon>Hallella</taxon>
    </lineage>
</organism>
<dbReference type="Proteomes" id="UP000002772">
    <property type="component" value="Unassembled WGS sequence"/>
</dbReference>
<accession>F8N8D0</accession>
<evidence type="ECO:0000313" key="1">
    <source>
        <dbReference type="EMBL" id="EGN57609.1"/>
    </source>
</evidence>
<dbReference type="AlphaFoldDB" id="F8N8D0"/>
<dbReference type="STRING" id="688246.Premu_2221"/>
<keyword evidence="2" id="KW-1185">Reference proteome</keyword>
<evidence type="ECO:0000313" key="2">
    <source>
        <dbReference type="Proteomes" id="UP000002772"/>
    </source>
</evidence>
<dbReference type="OrthoDB" id="1069693at2"/>
<sequence>MLRIKKIVFTLSLIILASCGGKEKKSYEEYGSDGQTTRTEHLAVNLRSLVNRGTIIGQQYATLEGIGWRGDSARSDMHAVCGEGPAATCYELQGIESDKKKNTSGLAFSLIRKDALTMFRHGGLVTVTWQPPRGSFETVRAGAKRVAAFLSGLCDEYGIHVPVVFYPLPTGLGNWYDRMSAEQYYALYTAVMETLKDENVPNVLPGYAEAFTDGAAFRQSLQHGDGLFRRCPTAGETRPLAVNAIYIQPAGKTDTTAYAATLPLLAKAVTRFAQDRDLVPSLTTGIEGIVAKGLFSRTLLPVIKGNRLSYVLFGSNRGDFKNRHFTVPYPGCDNDFIRDFIVLCNDRSTIFIPQLNGLYL</sequence>
<evidence type="ECO:0008006" key="3">
    <source>
        <dbReference type="Google" id="ProtNLM"/>
    </source>
</evidence>
<dbReference type="Gene3D" id="3.20.20.80">
    <property type="entry name" value="Glycosidases"/>
    <property type="match status" value="1"/>
</dbReference>
<dbReference type="PROSITE" id="PS51257">
    <property type="entry name" value="PROKAR_LIPOPROTEIN"/>
    <property type="match status" value="1"/>
</dbReference>
<dbReference type="InterPro" id="IPR017853">
    <property type="entry name" value="GH"/>
</dbReference>
<gene>
    <name evidence="1" type="ORF">Premu_2221</name>
</gene>
<proteinExistence type="predicted"/>
<name>F8N8D0_9BACT</name>
<dbReference type="RefSeq" id="WP_007575285.1">
    <property type="nucleotide sequence ID" value="NZ_BPTS01000002.1"/>
</dbReference>
<dbReference type="SUPFAM" id="SSF51445">
    <property type="entry name" value="(Trans)glycosidases"/>
    <property type="match status" value="1"/>
</dbReference>
<dbReference type="HOGENOM" id="CLU_782690_0_0_10"/>
<reference evidence="2" key="1">
    <citation type="journal article" date="2011" name="Stand. Genomic Sci.">
        <title>Non-contiguous finished genome sequence of the opportunistic oral pathogen Prevotella multisaccharivorax type strain (PPPA20).</title>
        <authorList>
            <person name="Pati A."/>
            <person name="Gronow S."/>
            <person name="Lu M."/>
            <person name="Lapidus A."/>
            <person name="Nolan M."/>
            <person name="Lucas S."/>
            <person name="Hammon N."/>
            <person name="Deshpande S."/>
            <person name="Cheng J.F."/>
            <person name="Tapia R."/>
            <person name="Han C."/>
            <person name="Goodwin L."/>
            <person name="Pitluck S."/>
            <person name="Liolios K."/>
            <person name="Pagani I."/>
            <person name="Mavromatis K."/>
            <person name="Mikhailova N."/>
            <person name="Huntemann M."/>
            <person name="Chen A."/>
            <person name="Palaniappan K."/>
            <person name="Land M."/>
            <person name="Hauser L."/>
            <person name="Detter J.C."/>
            <person name="Brambilla E.M."/>
            <person name="Rohde M."/>
            <person name="Goker M."/>
            <person name="Woyke T."/>
            <person name="Bristow J."/>
            <person name="Eisen J.A."/>
            <person name="Markowitz V."/>
            <person name="Hugenholtz P."/>
            <person name="Kyrpides N.C."/>
            <person name="Klenk H.P."/>
            <person name="Ivanova N."/>
        </authorList>
    </citation>
    <scope>NUCLEOTIDE SEQUENCE [LARGE SCALE GENOMIC DNA]</scope>
    <source>
        <strain evidence="2">DSM 17128</strain>
    </source>
</reference>